<dbReference type="HOGENOM" id="CLU_564907_0_0_12"/>
<reference evidence="1 2" key="2">
    <citation type="journal article" date="2011" name="ISME J.">
        <title>RNA-seq reveals cooperative metabolic interactions between two termite-gut spirochete species in co-culture.</title>
        <authorList>
            <person name="Rosenthal A.Z."/>
            <person name="Matson E.G."/>
            <person name="Eldar A."/>
            <person name="Leadbetter J.R."/>
        </authorList>
    </citation>
    <scope>NUCLEOTIDE SEQUENCE [LARGE SCALE GENOMIC DNA]</scope>
    <source>
        <strain evidence="2">ATCC BAA-887 / DSM 12427 / ZAS-2</strain>
    </source>
</reference>
<evidence type="ECO:0000313" key="2">
    <source>
        <dbReference type="Proteomes" id="UP000009223"/>
    </source>
</evidence>
<reference evidence="2" key="1">
    <citation type="submission" date="2009-12" db="EMBL/GenBank/DDBJ databases">
        <title>Complete sequence of Treponema primitia strain ZAS-2.</title>
        <authorList>
            <person name="Tetu S.G."/>
            <person name="Matson E."/>
            <person name="Ren Q."/>
            <person name="Seshadri R."/>
            <person name="Elbourne L."/>
            <person name="Hassan K.A."/>
            <person name="Durkin A."/>
            <person name="Radune D."/>
            <person name="Mohamoud Y."/>
            <person name="Shay R."/>
            <person name="Jin S."/>
            <person name="Zhang X."/>
            <person name="Lucey K."/>
            <person name="Ballor N.R."/>
            <person name="Ottesen E."/>
            <person name="Rosenthal R."/>
            <person name="Allen A."/>
            <person name="Leadbetter J.R."/>
            <person name="Paulsen I.T."/>
        </authorList>
    </citation>
    <scope>NUCLEOTIDE SEQUENCE [LARGE SCALE GENOMIC DNA]</scope>
    <source>
        <strain evidence="2">ATCC BAA-887 / DSM 12427 / ZAS-2</strain>
    </source>
</reference>
<organism evidence="1 2">
    <name type="scientific">Treponema primitia (strain ATCC BAA-887 / DSM 12427 / ZAS-2)</name>
    <dbReference type="NCBI Taxonomy" id="545694"/>
    <lineage>
        <taxon>Bacteria</taxon>
        <taxon>Pseudomonadati</taxon>
        <taxon>Spirochaetota</taxon>
        <taxon>Spirochaetia</taxon>
        <taxon>Spirochaetales</taxon>
        <taxon>Treponemataceae</taxon>
        <taxon>Treponema</taxon>
    </lineage>
</organism>
<dbReference type="InterPro" id="IPR029787">
    <property type="entry name" value="Nucleotide_cyclase"/>
</dbReference>
<dbReference type="Proteomes" id="UP000009223">
    <property type="component" value="Chromosome"/>
</dbReference>
<dbReference type="OrthoDB" id="304807at2"/>
<dbReference type="Gene3D" id="3.30.70.1230">
    <property type="entry name" value="Nucleotide cyclase"/>
    <property type="match status" value="1"/>
</dbReference>
<dbReference type="STRING" id="545694.TREPR_2760"/>
<protein>
    <recommendedName>
        <fullName evidence="3">Guanylate cyclase domain-containing protein</fullName>
    </recommendedName>
</protein>
<proteinExistence type="predicted"/>
<accession>F5YQH7</accession>
<sequence>MKDLTEYNDDTSEYELFSFLCDRIISGEIHTFSALKEFAQPVLRNKRTHPVISRAFTVIRRLYWGFFSGMTMATHKKLWPELVISDKEFPEAGDLKRTLSISDLYISMMDIHGYTKLCQDSRKNLSMLHTLDRTINNEIRNISTQCQSVSQRERGDEIVLISASATDALTATIAIIDYFGKTSVLKDPEISTVRTGDAAILPVLKITAGITGGNTTSPLIITESGNLSGFLLNSGARLQNRANELSPQESRVMVTKQVYLSYMKENNVAKTSLFKNDVVYFFDTGIIEFKGVQMPTCEAVFKPEERYKEGFSDEMNRLFSSTKDSLWEQRVYQDLMDLLTKAATVMPRFHINLKYPVSGLGNITNDAVIELCRQGLKAYTQDEDYSTAVQTLRHFQVLLEQIPNFDRLILDYLRGITDKYDTLLKSYEATIDMEIENNAQSIFSGNHLKTYQASKNGAAIYEKLRAIGRKSPALTRKKPSGST</sequence>
<evidence type="ECO:0008006" key="3">
    <source>
        <dbReference type="Google" id="ProtNLM"/>
    </source>
</evidence>
<dbReference type="AlphaFoldDB" id="F5YQH7"/>
<dbReference type="RefSeq" id="WP_015707470.1">
    <property type="nucleotide sequence ID" value="NC_015578.1"/>
</dbReference>
<dbReference type="EMBL" id="CP001843">
    <property type="protein sequence ID" value="AEF86526.1"/>
    <property type="molecule type" value="Genomic_DNA"/>
</dbReference>
<gene>
    <name evidence="1" type="ordered locus">TREPR_2760</name>
</gene>
<keyword evidence="2" id="KW-1185">Reference proteome</keyword>
<dbReference type="KEGG" id="tpi:TREPR_2760"/>
<evidence type="ECO:0000313" key="1">
    <source>
        <dbReference type="EMBL" id="AEF86526.1"/>
    </source>
</evidence>
<dbReference type="eggNOG" id="COG2114">
    <property type="taxonomic scope" value="Bacteria"/>
</dbReference>
<name>F5YQH7_TREPZ</name>